<proteinExistence type="predicted"/>
<feature type="region of interest" description="Disordered" evidence="1">
    <location>
        <begin position="831"/>
        <end position="864"/>
    </location>
</feature>
<protein>
    <recommendedName>
        <fullName evidence="2">F-box domain-containing protein</fullName>
    </recommendedName>
</protein>
<dbReference type="EMBL" id="OZ075138">
    <property type="protein sequence ID" value="CAL5012689.1"/>
    <property type="molecule type" value="Genomic_DNA"/>
</dbReference>
<evidence type="ECO:0000313" key="4">
    <source>
        <dbReference type="Proteomes" id="UP001497457"/>
    </source>
</evidence>
<accession>A0ABC9C125</accession>
<dbReference type="NCBIfam" id="TIGR01640">
    <property type="entry name" value="F_box_assoc_1"/>
    <property type="match status" value="1"/>
</dbReference>
<dbReference type="PANTHER" id="PTHR31672:SF2">
    <property type="entry name" value="F-BOX DOMAIN-CONTAINING PROTEIN"/>
    <property type="match status" value="1"/>
</dbReference>
<dbReference type="PROSITE" id="PS50181">
    <property type="entry name" value="FBOX"/>
    <property type="match status" value="1"/>
</dbReference>
<dbReference type="AlphaFoldDB" id="A0ABC9C125"/>
<dbReference type="CDD" id="cd22157">
    <property type="entry name" value="F-box_AtFBW1-like"/>
    <property type="match status" value="1"/>
</dbReference>
<dbReference type="InterPro" id="IPR036047">
    <property type="entry name" value="F-box-like_dom_sf"/>
</dbReference>
<dbReference type="SUPFAM" id="SSF81383">
    <property type="entry name" value="F-box domain"/>
    <property type="match status" value="2"/>
</dbReference>
<reference evidence="3 4" key="2">
    <citation type="submission" date="2024-10" db="EMBL/GenBank/DDBJ databases">
        <authorList>
            <person name="Ryan C."/>
        </authorList>
    </citation>
    <scope>NUCLEOTIDE SEQUENCE [LARGE SCALE GENOMIC DNA]</scope>
</reference>
<dbReference type="Gene3D" id="1.20.1280.50">
    <property type="match status" value="1"/>
</dbReference>
<dbReference type="PANTHER" id="PTHR31672">
    <property type="entry name" value="BNACNNG10540D PROTEIN"/>
    <property type="match status" value="1"/>
</dbReference>
<organism evidence="3 4">
    <name type="scientific">Urochloa decumbens</name>
    <dbReference type="NCBI Taxonomy" id="240449"/>
    <lineage>
        <taxon>Eukaryota</taxon>
        <taxon>Viridiplantae</taxon>
        <taxon>Streptophyta</taxon>
        <taxon>Embryophyta</taxon>
        <taxon>Tracheophyta</taxon>
        <taxon>Spermatophyta</taxon>
        <taxon>Magnoliopsida</taxon>
        <taxon>Liliopsida</taxon>
        <taxon>Poales</taxon>
        <taxon>Poaceae</taxon>
        <taxon>PACMAD clade</taxon>
        <taxon>Panicoideae</taxon>
        <taxon>Panicodae</taxon>
        <taxon>Paniceae</taxon>
        <taxon>Melinidinae</taxon>
        <taxon>Urochloa</taxon>
    </lineage>
</organism>
<evidence type="ECO:0000256" key="1">
    <source>
        <dbReference type="SAM" id="MobiDB-lite"/>
    </source>
</evidence>
<keyword evidence="4" id="KW-1185">Reference proteome</keyword>
<reference evidence="4" key="1">
    <citation type="submission" date="2024-06" db="EMBL/GenBank/DDBJ databases">
        <authorList>
            <person name="Ryan C."/>
        </authorList>
    </citation>
    <scope>NUCLEOTIDE SEQUENCE [LARGE SCALE GENOMIC DNA]</scope>
</reference>
<feature type="domain" description="F-box" evidence="2">
    <location>
        <begin position="14"/>
        <end position="63"/>
    </location>
</feature>
<dbReference type="SMART" id="SM00256">
    <property type="entry name" value="FBOX"/>
    <property type="match status" value="2"/>
</dbReference>
<dbReference type="InterPro" id="IPR050796">
    <property type="entry name" value="SCF_F-box_component"/>
</dbReference>
<gene>
    <name evidence="3" type="ORF">URODEC1_LOCUS70993</name>
</gene>
<feature type="compositionally biased region" description="Basic and acidic residues" evidence="1">
    <location>
        <begin position="840"/>
        <end position="854"/>
    </location>
</feature>
<dbReference type="InterPro" id="IPR017451">
    <property type="entry name" value="F-box-assoc_interact_dom"/>
</dbReference>
<evidence type="ECO:0000259" key="2">
    <source>
        <dbReference type="PROSITE" id="PS50181"/>
    </source>
</evidence>
<dbReference type="Proteomes" id="UP001497457">
    <property type="component" value="Chromosome 28b"/>
</dbReference>
<dbReference type="Pfam" id="PF00646">
    <property type="entry name" value="F-box"/>
    <property type="match status" value="2"/>
</dbReference>
<name>A0ABC9C125_9POAL</name>
<dbReference type="InterPro" id="IPR001810">
    <property type="entry name" value="F-box_dom"/>
</dbReference>
<evidence type="ECO:0000313" key="3">
    <source>
        <dbReference type="EMBL" id="CAL5012689.1"/>
    </source>
</evidence>
<sequence length="1007" mass="109947">MAGNIAGPPKRSKRAAATSLPDEIVNEILLLLPGRSVLRFRAVCRQWAAHLSSPAFTEAYAAKQSESSRRTSKIVVFSPSAAGGRRRSTTAYSCNLQGGPRAAADPLFTVDHVRTDLLSVSSWPSGGLVLFSDSGTRAAARDYWVCNPSTGQCRALPRRRHLGLIASSAGLVLDHGSKEYKVVHLFFEMAPTTGFDSAAGCEVCTLGDDAAGRRWRPGLQPLKVSTRSIMRAFQSEDTVTKMAPVAAGGFLNWLIYPCSGYPCSSSRGGVQSRDNGILRFSAADEGFDFIRAPPPVDMGEDGDVWLDDEHLPAVPFHLARLQDSLCMVHDLRRRRRDGSGFIDVWVLGGGCNDVREWSLDYRIAVTPLLARGMHSPRLITVLGCCSGGSNKEEAKRLLLATSEHKVFAYTPGSGADVETVFSVEETGGVGLQKEAAAGLWLGMYEDSLVRIGGENRREKEASSAVREVLLRLPLKSIARSMLVCWEWCALIGSESFVAAHMSVERPASILMVTSGRARRAFFAFAPLESWLDQAAAGSAALAAGCLVDGGKMIICSKPCHGLNLISTSSDDYLCNPCTGAIQCLGIRGRSRFRPRRQPCRRHAFSVGRNIGFGFDRSTGEHVAVEIGHLGAGGALACMVKTSGSDAWTCVGTPPMPVTDMPPAHVDGTLYWVGEQTAQAVIVVAFDIATRAFGLLASEQRLLKKDDAFLVELNKRLSLVVVDRDAEEVEIWTMMMHERGGAWVDPRRIRLKGHPDFSPRTATTVVPLETSYEDGRILLNTGRALGYYDTKTGAIQTVYSLNRLQLPPRNLAFPMLCQESLVRVHDDMDLPVVASPPASDHSGRNCCEHPEHASGDDGESGTPRPIFHKCQSSAGGCQGHGEAEIYSRCCKRVICRTCIRRCPEHSYHRDHVPLNNLYAWVIEGIQRHGLPMEHPSVPDPDYYCYYYSAKDAADVARHVFVSIKDFARGMFRACHLTECGYRMDGHGAVTETWACRYLKIGSGREPLP</sequence>